<feature type="domain" description="Serpin" evidence="3">
    <location>
        <begin position="24"/>
        <end position="416"/>
    </location>
</feature>
<name>A0ABC8YZ62_9POAL</name>
<dbReference type="Proteomes" id="UP001497457">
    <property type="component" value="Chromosome 17b"/>
</dbReference>
<evidence type="ECO:0000313" key="5">
    <source>
        <dbReference type="Proteomes" id="UP001497457"/>
    </source>
</evidence>
<dbReference type="Gene3D" id="2.30.39.10">
    <property type="entry name" value="Alpha-1-antitrypsin, domain 1"/>
    <property type="match status" value="1"/>
</dbReference>
<dbReference type="Gene3D" id="3.30.497.10">
    <property type="entry name" value="Antithrombin, subunit I, domain 2"/>
    <property type="match status" value="1"/>
</dbReference>
<accession>A0ABC8YZ62</accession>
<dbReference type="InterPro" id="IPR042185">
    <property type="entry name" value="Serpin_sf_2"/>
</dbReference>
<dbReference type="InterPro" id="IPR000215">
    <property type="entry name" value="Serpin_fam"/>
</dbReference>
<dbReference type="SUPFAM" id="SSF56574">
    <property type="entry name" value="Serpins"/>
    <property type="match status" value="1"/>
</dbReference>
<evidence type="ECO:0000256" key="1">
    <source>
        <dbReference type="ARBA" id="ARBA00009500"/>
    </source>
</evidence>
<evidence type="ECO:0000313" key="4">
    <source>
        <dbReference type="EMBL" id="CAL4952351.1"/>
    </source>
</evidence>
<dbReference type="InterPro" id="IPR042178">
    <property type="entry name" value="Serpin_sf_1"/>
</dbReference>
<sequence length="422" mass="45969">MEEEARPSKKPRGAAGSGLTAFALRTAKQLAEGEGADGCSKNKNLVFSPLSIYAALALVAAGARGATLDELLALLGAPSRDELAEFARGVAERALADLSGSGGPLVAFACGVWHEKTLPLKPAYCAAAIETYRAETRAADFKNKAEAREEINSWVSEATKSLISSILPPDSVHSTTGLVLASAVYFKGMWSLPFDKKETETRQFRLLDGSHVRTPFMKNRRRSYQAVRSCDGFKVLKLAYLPYQMPTRHCYGPNKQQDEKLPRFSMCVFLPNANDGLPRLVDRMAASGPSFLWDHLPNVRVKVGEFWLPKFKLSFSGELDRVLKAMGVEAAFNELRVDLSDMLEDSVPLVVEQVFHKAVIEVDEEGTVAAGFSAGSSRTLQTARRDVDFVADHPFAFFVVEEASGAVVFMGHVLDPTASSSD</sequence>
<dbReference type="AlphaFoldDB" id="A0ABC8YZ62"/>
<protein>
    <recommendedName>
        <fullName evidence="3">Serpin domain-containing protein</fullName>
    </recommendedName>
</protein>
<dbReference type="PANTHER" id="PTHR11461:SF379">
    <property type="entry name" value="SERPIN DOMAIN-CONTAINING PROTEIN"/>
    <property type="match status" value="1"/>
</dbReference>
<dbReference type="PANTHER" id="PTHR11461">
    <property type="entry name" value="SERINE PROTEASE INHIBITOR, SERPIN"/>
    <property type="match status" value="1"/>
</dbReference>
<dbReference type="CDD" id="cd02043">
    <property type="entry name" value="serpinP_plants"/>
    <property type="match status" value="1"/>
</dbReference>
<dbReference type="Pfam" id="PF00079">
    <property type="entry name" value="Serpin"/>
    <property type="match status" value="1"/>
</dbReference>
<organism evidence="4 5">
    <name type="scientific">Urochloa decumbens</name>
    <dbReference type="NCBI Taxonomy" id="240449"/>
    <lineage>
        <taxon>Eukaryota</taxon>
        <taxon>Viridiplantae</taxon>
        <taxon>Streptophyta</taxon>
        <taxon>Embryophyta</taxon>
        <taxon>Tracheophyta</taxon>
        <taxon>Spermatophyta</taxon>
        <taxon>Magnoliopsida</taxon>
        <taxon>Liliopsida</taxon>
        <taxon>Poales</taxon>
        <taxon>Poaceae</taxon>
        <taxon>PACMAD clade</taxon>
        <taxon>Panicoideae</taxon>
        <taxon>Panicodae</taxon>
        <taxon>Paniceae</taxon>
        <taxon>Melinidinae</taxon>
        <taxon>Urochloa</taxon>
    </lineage>
</organism>
<reference evidence="4 5" key="2">
    <citation type="submission" date="2024-10" db="EMBL/GenBank/DDBJ databases">
        <authorList>
            <person name="Ryan C."/>
        </authorList>
    </citation>
    <scope>NUCLEOTIDE SEQUENCE [LARGE SCALE GENOMIC DNA]</scope>
</reference>
<evidence type="ECO:0000256" key="2">
    <source>
        <dbReference type="RuleBase" id="RU000411"/>
    </source>
</evidence>
<gene>
    <name evidence="4" type="ORF">URODEC1_LOCUS39459</name>
</gene>
<dbReference type="EMBL" id="OZ075127">
    <property type="protein sequence ID" value="CAL4952351.1"/>
    <property type="molecule type" value="Genomic_DNA"/>
</dbReference>
<dbReference type="InterPro" id="IPR023796">
    <property type="entry name" value="Serpin_dom"/>
</dbReference>
<reference evidence="5" key="1">
    <citation type="submission" date="2024-06" db="EMBL/GenBank/DDBJ databases">
        <authorList>
            <person name="Ryan C."/>
        </authorList>
    </citation>
    <scope>NUCLEOTIDE SEQUENCE [LARGE SCALE GENOMIC DNA]</scope>
</reference>
<dbReference type="InterPro" id="IPR036186">
    <property type="entry name" value="Serpin_sf"/>
</dbReference>
<dbReference type="SMART" id="SM00093">
    <property type="entry name" value="SERPIN"/>
    <property type="match status" value="1"/>
</dbReference>
<evidence type="ECO:0000259" key="3">
    <source>
        <dbReference type="SMART" id="SM00093"/>
    </source>
</evidence>
<comment type="similarity">
    <text evidence="1 2">Belongs to the serpin family.</text>
</comment>
<proteinExistence type="inferred from homology"/>
<keyword evidence="5" id="KW-1185">Reference proteome</keyword>